<dbReference type="Proteomes" id="UP000550260">
    <property type="component" value="Unassembled WGS sequence"/>
</dbReference>
<comment type="caution">
    <text evidence="1">The sequence shown here is derived from an EMBL/GenBank/DDBJ whole genome shotgun (WGS) entry which is preliminary data.</text>
</comment>
<protein>
    <submittedName>
        <fullName evidence="1">Uncharacterized protein</fullName>
    </submittedName>
</protein>
<dbReference type="AlphaFoldDB" id="A0A8E1VWU3"/>
<evidence type="ECO:0000313" key="1">
    <source>
        <dbReference type="EMBL" id="MBB2499811.1"/>
    </source>
</evidence>
<sequence>MVRTDVPTRMGRPPWSSWHGLMLVGPGTVWILDGLEVTVVSSLSDRLAEPGSGLVLSETQVGLGTSGGCSPTASGSNRSTVGTGLGGIIGPVLFGGLDETGVVGGMAEAVLGIRAERRSLEAVAEPLSAKVVTG</sequence>
<dbReference type="EMBL" id="JACJHR010000013">
    <property type="protein sequence ID" value="MBB2499811.1"/>
    <property type="molecule type" value="Genomic_DNA"/>
</dbReference>
<gene>
    <name evidence="1" type="ORF">H5411_11830</name>
</gene>
<organism evidence="1 2">
    <name type="scientific">Amycolatopsis echigonensis</name>
    <dbReference type="NCBI Taxonomy" id="2576905"/>
    <lineage>
        <taxon>Bacteria</taxon>
        <taxon>Bacillati</taxon>
        <taxon>Actinomycetota</taxon>
        <taxon>Actinomycetes</taxon>
        <taxon>Pseudonocardiales</taxon>
        <taxon>Pseudonocardiaceae</taxon>
        <taxon>Amycolatopsis</taxon>
    </lineage>
</organism>
<dbReference type="RefSeq" id="WP_183123777.1">
    <property type="nucleotide sequence ID" value="NZ_JACJHR010000013.1"/>
</dbReference>
<reference evidence="1 2" key="1">
    <citation type="submission" date="2020-08" db="EMBL/GenBank/DDBJ databases">
        <title>Amycolatopsis echigonensis JCM 21831.</title>
        <authorList>
            <person name="Tedsree N."/>
            <person name="Kuncharoen N."/>
            <person name="Likhitwitayawuid K."/>
            <person name="Tanasupawat S."/>
        </authorList>
    </citation>
    <scope>NUCLEOTIDE SEQUENCE [LARGE SCALE GENOMIC DNA]</scope>
    <source>
        <strain evidence="1 2">JCM 21831</strain>
    </source>
</reference>
<evidence type="ECO:0000313" key="2">
    <source>
        <dbReference type="Proteomes" id="UP000550260"/>
    </source>
</evidence>
<accession>A0A8E1VWU3</accession>
<proteinExistence type="predicted"/>
<name>A0A8E1VWU3_9PSEU</name>